<name>A0A9X3WU36_9BACI</name>
<evidence type="ECO:0000313" key="2">
    <source>
        <dbReference type="Proteomes" id="UP001145050"/>
    </source>
</evidence>
<organism evidence="1 2">
    <name type="scientific">Terrihalobacillus insolitus</name>
    <dbReference type="NCBI Taxonomy" id="2950438"/>
    <lineage>
        <taxon>Bacteria</taxon>
        <taxon>Bacillati</taxon>
        <taxon>Bacillota</taxon>
        <taxon>Bacilli</taxon>
        <taxon>Bacillales</taxon>
        <taxon>Bacillaceae</taxon>
        <taxon>Terrihalobacillus</taxon>
    </lineage>
</organism>
<protein>
    <submittedName>
        <fullName evidence="1">Uncharacterized protein</fullName>
    </submittedName>
</protein>
<evidence type="ECO:0000313" key="1">
    <source>
        <dbReference type="EMBL" id="MDC3425822.1"/>
    </source>
</evidence>
<keyword evidence="2" id="KW-1185">Reference proteome</keyword>
<dbReference type="AlphaFoldDB" id="A0A9X3WU36"/>
<gene>
    <name evidence="1" type="ORF">NC797_15040</name>
</gene>
<accession>A0A9X3WU36</accession>
<dbReference type="EMBL" id="JAMQKB010000021">
    <property type="protein sequence ID" value="MDC3425822.1"/>
    <property type="molecule type" value="Genomic_DNA"/>
</dbReference>
<reference evidence="1" key="1">
    <citation type="submission" date="2022-06" db="EMBL/GenBank/DDBJ databases">
        <title>Aquibacillus sp. a new bacterium isolated from soil saline samples.</title>
        <authorList>
            <person name="Galisteo C."/>
            <person name="De La Haba R."/>
            <person name="Sanchez-Porro C."/>
            <person name="Ventosa A."/>
        </authorList>
    </citation>
    <scope>NUCLEOTIDE SEQUENCE</scope>
    <source>
        <strain evidence="1">3ASR75-11</strain>
    </source>
</reference>
<dbReference type="Proteomes" id="UP001145050">
    <property type="component" value="Unassembled WGS sequence"/>
</dbReference>
<proteinExistence type="predicted"/>
<comment type="caution">
    <text evidence="1">The sequence shown here is derived from an EMBL/GenBank/DDBJ whole genome shotgun (WGS) entry which is preliminary data.</text>
</comment>
<feature type="non-terminal residue" evidence="1">
    <location>
        <position position="1"/>
    </location>
</feature>
<dbReference type="RefSeq" id="WP_272437640.1">
    <property type="nucleotide sequence ID" value="NZ_JAMQKB010000021.1"/>
</dbReference>
<sequence length="62" mass="7228">HHWVQWKYVTKLLKGTRAHAFYQSDLFDLDKFRTTNEIFALGTLTDLEQKSLSKLKSGKTVS</sequence>